<dbReference type="EnsemblProtists" id="EKX36748">
    <property type="protein sequence ID" value="EKX36748"/>
    <property type="gene ID" value="GUITHDRAFT_117046"/>
</dbReference>
<dbReference type="HOGENOM" id="CLU_1126280_0_0_1"/>
<name>L1IKH3_GUITC</name>
<dbReference type="EMBL" id="JH993068">
    <property type="protein sequence ID" value="EKX36748.1"/>
    <property type="molecule type" value="Genomic_DNA"/>
</dbReference>
<reference evidence="4" key="2">
    <citation type="submission" date="2012-11" db="EMBL/GenBank/DDBJ databases">
        <authorList>
            <person name="Kuo A."/>
            <person name="Curtis B.A."/>
            <person name="Tanifuji G."/>
            <person name="Burki F."/>
            <person name="Gruber A."/>
            <person name="Irimia M."/>
            <person name="Maruyama S."/>
            <person name="Arias M.C."/>
            <person name="Ball S.G."/>
            <person name="Gile G.H."/>
            <person name="Hirakawa Y."/>
            <person name="Hopkins J.F."/>
            <person name="Rensing S.A."/>
            <person name="Schmutz J."/>
            <person name="Symeonidi A."/>
            <person name="Elias M."/>
            <person name="Eveleigh R.J."/>
            <person name="Herman E.K."/>
            <person name="Klute M.J."/>
            <person name="Nakayama T."/>
            <person name="Obornik M."/>
            <person name="Reyes-Prieto A."/>
            <person name="Armbrust E.V."/>
            <person name="Aves S.J."/>
            <person name="Beiko R.G."/>
            <person name="Coutinho P."/>
            <person name="Dacks J.B."/>
            <person name="Durnford D.G."/>
            <person name="Fast N.M."/>
            <person name="Green B.R."/>
            <person name="Grisdale C."/>
            <person name="Hempe F."/>
            <person name="Henrissat B."/>
            <person name="Hoppner M.P."/>
            <person name="Ishida K.-I."/>
            <person name="Kim E."/>
            <person name="Koreny L."/>
            <person name="Kroth P.G."/>
            <person name="Liu Y."/>
            <person name="Malik S.-B."/>
            <person name="Maier U.G."/>
            <person name="McRose D."/>
            <person name="Mock T."/>
            <person name="Neilson J.A."/>
            <person name="Onodera N.T."/>
            <person name="Poole A.M."/>
            <person name="Pritham E.J."/>
            <person name="Richards T.A."/>
            <person name="Rocap G."/>
            <person name="Roy S.W."/>
            <person name="Sarai C."/>
            <person name="Schaack S."/>
            <person name="Shirato S."/>
            <person name="Slamovits C.H."/>
            <person name="Spencer D.F."/>
            <person name="Suzuki S."/>
            <person name="Worden A.Z."/>
            <person name="Zauner S."/>
            <person name="Barry K."/>
            <person name="Bell C."/>
            <person name="Bharti A.K."/>
            <person name="Crow J.A."/>
            <person name="Grimwood J."/>
            <person name="Kramer R."/>
            <person name="Lindquist E."/>
            <person name="Lucas S."/>
            <person name="Salamov A."/>
            <person name="McFadden G.I."/>
            <person name="Lane C.E."/>
            <person name="Keeling P.J."/>
            <person name="Gray M.W."/>
            <person name="Grigoriev I.V."/>
            <person name="Archibald J.M."/>
        </authorList>
    </citation>
    <scope>NUCLEOTIDE SEQUENCE</scope>
    <source>
        <strain evidence="4">CCMP2712</strain>
    </source>
</reference>
<evidence type="ECO:0000313" key="4">
    <source>
        <dbReference type="Proteomes" id="UP000011087"/>
    </source>
</evidence>
<proteinExistence type="predicted"/>
<reference evidence="2 4" key="1">
    <citation type="journal article" date="2012" name="Nature">
        <title>Algal genomes reveal evolutionary mosaicism and the fate of nucleomorphs.</title>
        <authorList>
            <consortium name="DOE Joint Genome Institute"/>
            <person name="Curtis B.A."/>
            <person name="Tanifuji G."/>
            <person name="Burki F."/>
            <person name="Gruber A."/>
            <person name="Irimia M."/>
            <person name="Maruyama S."/>
            <person name="Arias M.C."/>
            <person name="Ball S.G."/>
            <person name="Gile G.H."/>
            <person name="Hirakawa Y."/>
            <person name="Hopkins J.F."/>
            <person name="Kuo A."/>
            <person name="Rensing S.A."/>
            <person name="Schmutz J."/>
            <person name="Symeonidi A."/>
            <person name="Elias M."/>
            <person name="Eveleigh R.J."/>
            <person name="Herman E.K."/>
            <person name="Klute M.J."/>
            <person name="Nakayama T."/>
            <person name="Obornik M."/>
            <person name="Reyes-Prieto A."/>
            <person name="Armbrust E.V."/>
            <person name="Aves S.J."/>
            <person name="Beiko R.G."/>
            <person name="Coutinho P."/>
            <person name="Dacks J.B."/>
            <person name="Durnford D.G."/>
            <person name="Fast N.M."/>
            <person name="Green B.R."/>
            <person name="Grisdale C.J."/>
            <person name="Hempel F."/>
            <person name="Henrissat B."/>
            <person name="Hoppner M.P."/>
            <person name="Ishida K."/>
            <person name="Kim E."/>
            <person name="Koreny L."/>
            <person name="Kroth P.G."/>
            <person name="Liu Y."/>
            <person name="Malik S.B."/>
            <person name="Maier U.G."/>
            <person name="McRose D."/>
            <person name="Mock T."/>
            <person name="Neilson J.A."/>
            <person name="Onodera N.T."/>
            <person name="Poole A.M."/>
            <person name="Pritham E.J."/>
            <person name="Richards T.A."/>
            <person name="Rocap G."/>
            <person name="Roy S.W."/>
            <person name="Sarai C."/>
            <person name="Schaack S."/>
            <person name="Shirato S."/>
            <person name="Slamovits C.H."/>
            <person name="Spencer D.F."/>
            <person name="Suzuki S."/>
            <person name="Worden A.Z."/>
            <person name="Zauner S."/>
            <person name="Barry K."/>
            <person name="Bell C."/>
            <person name="Bharti A.K."/>
            <person name="Crow J.A."/>
            <person name="Grimwood J."/>
            <person name="Kramer R."/>
            <person name="Lindquist E."/>
            <person name="Lucas S."/>
            <person name="Salamov A."/>
            <person name="McFadden G.I."/>
            <person name="Lane C.E."/>
            <person name="Keeling P.J."/>
            <person name="Gray M.W."/>
            <person name="Grigoriev I.V."/>
            <person name="Archibald J.M."/>
        </authorList>
    </citation>
    <scope>NUCLEOTIDE SEQUENCE</scope>
    <source>
        <strain evidence="2 4">CCMP2712</strain>
    </source>
</reference>
<dbReference type="PaxDb" id="55529-EKX36748"/>
<dbReference type="Proteomes" id="UP000011087">
    <property type="component" value="Unassembled WGS sequence"/>
</dbReference>
<sequence>MSERLSGPHFFPYRRVFFDQQVAKEESAYPVAGPLTGTVAGRRNIQVRQRKLSADLAAKIFQERTSDPTSKYVESEVIAKFYGISSKTVRDVWDRKSWARHTKNLVHTFKELPQAQRQKSEPNQPSPSQTDKTHENPQDSCMRFLVSEKCEQGEGGGESACSSAPYVESCLSRSNVRRSSSSCDESDASFGPTRWSREESTCECLDQSSQEGPNEMEEIAVGSMEFCMPEDTSEWCLQPREAQRGLG</sequence>
<dbReference type="RefSeq" id="XP_005823728.1">
    <property type="nucleotide sequence ID" value="XM_005823671.1"/>
</dbReference>
<dbReference type="GeneID" id="17293490"/>
<accession>L1IKH3</accession>
<evidence type="ECO:0000313" key="2">
    <source>
        <dbReference type="EMBL" id="EKX36748.1"/>
    </source>
</evidence>
<evidence type="ECO:0000313" key="3">
    <source>
        <dbReference type="EnsemblProtists" id="EKX36748"/>
    </source>
</evidence>
<gene>
    <name evidence="2" type="ORF">GUITHDRAFT_117046</name>
</gene>
<evidence type="ECO:0000256" key="1">
    <source>
        <dbReference type="SAM" id="MobiDB-lite"/>
    </source>
</evidence>
<organism evidence="2">
    <name type="scientific">Guillardia theta (strain CCMP2712)</name>
    <name type="common">Cryptophyte</name>
    <dbReference type="NCBI Taxonomy" id="905079"/>
    <lineage>
        <taxon>Eukaryota</taxon>
        <taxon>Cryptophyceae</taxon>
        <taxon>Pyrenomonadales</taxon>
        <taxon>Geminigeraceae</taxon>
        <taxon>Guillardia</taxon>
    </lineage>
</organism>
<reference evidence="3" key="3">
    <citation type="submission" date="2016-03" db="UniProtKB">
        <authorList>
            <consortium name="EnsemblProtists"/>
        </authorList>
    </citation>
    <scope>IDENTIFICATION</scope>
</reference>
<protein>
    <submittedName>
        <fullName evidence="2 3">Uncharacterized protein</fullName>
    </submittedName>
</protein>
<dbReference type="KEGG" id="gtt:GUITHDRAFT_117046"/>
<keyword evidence="4" id="KW-1185">Reference proteome</keyword>
<dbReference type="AlphaFoldDB" id="L1IKH3"/>
<feature type="compositionally biased region" description="Polar residues" evidence="1">
    <location>
        <begin position="115"/>
        <end position="130"/>
    </location>
</feature>
<feature type="region of interest" description="Disordered" evidence="1">
    <location>
        <begin position="110"/>
        <end position="138"/>
    </location>
</feature>